<feature type="compositionally biased region" description="Low complexity" evidence="2">
    <location>
        <begin position="650"/>
        <end position="677"/>
    </location>
</feature>
<name>A0A1I8BSQ4_MELHA</name>
<protein>
    <submittedName>
        <fullName evidence="4">Uncharacterized protein</fullName>
    </submittedName>
</protein>
<feature type="region of interest" description="Disordered" evidence="2">
    <location>
        <begin position="596"/>
        <end position="699"/>
    </location>
</feature>
<dbReference type="WBParaSite" id="MhA1_Contig53.frz3.gene39">
    <property type="protein sequence ID" value="MhA1_Contig53.frz3.gene39"/>
    <property type="gene ID" value="MhA1_Contig53.frz3.gene39"/>
</dbReference>
<evidence type="ECO:0000313" key="4">
    <source>
        <dbReference type="WBParaSite" id="MhA1_Contig53.frz3.gene39"/>
    </source>
</evidence>
<accession>A0A1I8BSQ4</accession>
<feature type="compositionally biased region" description="Basic and acidic residues" evidence="2">
    <location>
        <begin position="611"/>
        <end position="649"/>
    </location>
</feature>
<evidence type="ECO:0000256" key="1">
    <source>
        <dbReference type="SAM" id="Coils"/>
    </source>
</evidence>
<organism evidence="3 4">
    <name type="scientific">Meloidogyne hapla</name>
    <name type="common">Root-knot nematode worm</name>
    <dbReference type="NCBI Taxonomy" id="6305"/>
    <lineage>
        <taxon>Eukaryota</taxon>
        <taxon>Metazoa</taxon>
        <taxon>Ecdysozoa</taxon>
        <taxon>Nematoda</taxon>
        <taxon>Chromadorea</taxon>
        <taxon>Rhabditida</taxon>
        <taxon>Tylenchina</taxon>
        <taxon>Tylenchomorpha</taxon>
        <taxon>Tylenchoidea</taxon>
        <taxon>Meloidogynidae</taxon>
        <taxon>Meloidogyninae</taxon>
        <taxon>Meloidogyne</taxon>
    </lineage>
</organism>
<dbReference type="PANTHER" id="PTHR21523:SF38">
    <property type="entry name" value="MLT-TEN (MLT-10) RELATED"/>
    <property type="match status" value="1"/>
</dbReference>
<evidence type="ECO:0000313" key="3">
    <source>
        <dbReference type="Proteomes" id="UP000095281"/>
    </source>
</evidence>
<keyword evidence="3" id="KW-1185">Reference proteome</keyword>
<keyword evidence="1" id="KW-0175">Coiled coil</keyword>
<feature type="coiled-coil region" evidence="1">
    <location>
        <begin position="45"/>
        <end position="72"/>
    </location>
</feature>
<evidence type="ECO:0000256" key="2">
    <source>
        <dbReference type="SAM" id="MobiDB-lite"/>
    </source>
</evidence>
<sequence>MLKAKARASLLEVPQIERILFNQCLAEYKPNQITPVTYAKCLVKLIKAKNRLKEINNDYQKVEEYKERGQKRIRRFRHFFTIWRKRKSNKLIKLRKLKKRNKRSAYYSSKTLFGDKMDYELPRNIRNLRILERYARTLKHCRRFISAMNTRNAKYIGFLSNLVPNVRLSPRLATTPSNLDGLQTQIEQFTDQLTSISERSKNNDNLSLLSPRLFALYPRKKSKTTKNNFNLNSNISQLLSPDIFGFHNQTFSLFPLEAIGQKEQIEWLDLLMNITGMNRILELSQIETKLLPAIKQIEAKEKEWDKLKASLDNKQLEMINKLGYTYLNVWQQKIIKMRENERTEKSWNTVENAESVLEAKIEAIAKENIPSFRQLNNEIRKKRQVGGLAPDTEIGVHPIPRILTLEPFAFDTRLGGVILEGLFLSPHAFYREIISPEILTIRLLSPVAFYATILSPMAVFARVLSPEVFKAQILTPQFLDTYTLSPEAFMAEVLSPIAAEARVASPRALFVQILGPSKRFRKFIKNIFPLKAAGEVSFLSPNFFAILVLSPHFLSPRIYSKEHYLIEILSPHILGGEHSSESEEDEHEHLGGAVRFVGWPDHSHGGKKKKGEGESENKGKEEEGGREQEGGHEQGGEEGHQHTEGEHTEGTGQHSEGAGQSESGVQQAGAGQQHVGGSETGQNGAGHGALHTGKNTISH</sequence>
<reference evidence="4" key="1">
    <citation type="submission" date="2016-11" db="UniProtKB">
        <authorList>
            <consortium name="WormBaseParasite"/>
        </authorList>
    </citation>
    <scope>IDENTIFICATION</scope>
</reference>
<dbReference type="OMA" id="QLEMINK"/>
<dbReference type="AlphaFoldDB" id="A0A1I8BSQ4"/>
<dbReference type="Proteomes" id="UP000095281">
    <property type="component" value="Unplaced"/>
</dbReference>
<proteinExistence type="predicted"/>
<dbReference type="PANTHER" id="PTHR21523">
    <property type="match status" value="1"/>
</dbReference>